<gene>
    <name evidence="3" type="ORF">IV01_11190</name>
</gene>
<protein>
    <submittedName>
        <fullName evidence="3">Molybdopterin-guanine dinucleotide biosynthesis protein MobA</fullName>
    </submittedName>
</protein>
<comment type="caution">
    <text evidence="3">The sequence shown here is derived from an EMBL/GenBank/DDBJ whole genome shotgun (WGS) entry which is preliminary data.</text>
</comment>
<dbReference type="PATRIC" id="fig|317.175.peg.2326"/>
<dbReference type="CDD" id="cd04182">
    <property type="entry name" value="GT_2_like_f"/>
    <property type="match status" value="1"/>
</dbReference>
<dbReference type="AlphaFoldDB" id="A0A085VJZ2"/>
<sequence>MTESTCAIVLAAGHGSRFQAIAGQGRSKLLARCVGRDGIDMPVVEHTLINLQGVVDRVLVVTRPDASEIITLAHQYGCGLLMLESPGMGDSIAAAVAAEPHHRAWLIVLGDMPFILPETFQRLVAAQSDELIIVPVHQTERGQPVGFGRKYGPALMALTGDQGAKRLFQDGNVQSVDVADPGVLWDVDVPEGLVFSLSRSTLR</sequence>
<dbReference type="SUPFAM" id="SSF53448">
    <property type="entry name" value="Nucleotide-diphospho-sugar transferases"/>
    <property type="match status" value="1"/>
</dbReference>
<dbReference type="Gene3D" id="3.90.550.10">
    <property type="entry name" value="Spore Coat Polysaccharide Biosynthesis Protein SpsA, Chain A"/>
    <property type="match status" value="1"/>
</dbReference>
<keyword evidence="4" id="KW-1185">Reference proteome</keyword>
<dbReference type="PANTHER" id="PTHR43777:SF1">
    <property type="entry name" value="MOLYBDENUM COFACTOR CYTIDYLYLTRANSFERASE"/>
    <property type="match status" value="1"/>
</dbReference>
<dbReference type="GO" id="GO:0016779">
    <property type="term" value="F:nucleotidyltransferase activity"/>
    <property type="evidence" value="ECO:0007669"/>
    <property type="project" value="UniProtKB-ARBA"/>
</dbReference>
<proteinExistence type="predicted"/>
<dbReference type="EMBL" id="JPQU01000032">
    <property type="protein sequence ID" value="KFE55755.1"/>
    <property type="molecule type" value="Genomic_DNA"/>
</dbReference>
<reference evidence="3 4" key="1">
    <citation type="submission" date="2014-07" db="EMBL/GenBank/DDBJ databases">
        <title>Draft Genome Sequences of Environmental Pseudomonas syringae strains.</title>
        <authorList>
            <person name="Baltrus D.A."/>
            <person name="Berge O."/>
            <person name="Morris C."/>
        </authorList>
    </citation>
    <scope>NUCLEOTIDE SEQUENCE [LARGE SCALE GENOMIC DNA]</scope>
    <source>
        <strain evidence="3 4">GAW0119</strain>
    </source>
</reference>
<organism evidence="3 4">
    <name type="scientific">Pseudomonas syringae</name>
    <dbReference type="NCBI Taxonomy" id="317"/>
    <lineage>
        <taxon>Bacteria</taxon>
        <taxon>Pseudomonadati</taxon>
        <taxon>Pseudomonadota</taxon>
        <taxon>Gammaproteobacteria</taxon>
        <taxon>Pseudomonadales</taxon>
        <taxon>Pseudomonadaceae</taxon>
        <taxon>Pseudomonas</taxon>
    </lineage>
</organism>
<evidence type="ECO:0000259" key="2">
    <source>
        <dbReference type="Pfam" id="PF12804"/>
    </source>
</evidence>
<dbReference type="Proteomes" id="UP000028631">
    <property type="component" value="Unassembled WGS sequence"/>
</dbReference>
<dbReference type="InterPro" id="IPR029044">
    <property type="entry name" value="Nucleotide-diphossugar_trans"/>
</dbReference>
<evidence type="ECO:0000256" key="1">
    <source>
        <dbReference type="ARBA" id="ARBA00022842"/>
    </source>
</evidence>
<dbReference type="Pfam" id="PF12804">
    <property type="entry name" value="NTP_transf_3"/>
    <property type="match status" value="1"/>
</dbReference>
<name>A0A085VJZ2_PSESX</name>
<dbReference type="PANTHER" id="PTHR43777">
    <property type="entry name" value="MOLYBDENUM COFACTOR CYTIDYLYLTRANSFERASE"/>
    <property type="match status" value="1"/>
</dbReference>
<dbReference type="InterPro" id="IPR025877">
    <property type="entry name" value="MobA-like_NTP_Trfase"/>
</dbReference>
<accession>A0A085VJZ2</accession>
<feature type="domain" description="MobA-like NTP transferase" evidence="2">
    <location>
        <begin position="7"/>
        <end position="170"/>
    </location>
</feature>
<evidence type="ECO:0000313" key="3">
    <source>
        <dbReference type="EMBL" id="KFE55755.1"/>
    </source>
</evidence>
<keyword evidence="1" id="KW-0460">Magnesium</keyword>
<dbReference type="RefSeq" id="WP_032628260.1">
    <property type="nucleotide sequence ID" value="NZ_JPQU01000032.1"/>
</dbReference>
<dbReference type="OrthoDB" id="5298023at2"/>
<evidence type="ECO:0000313" key="4">
    <source>
        <dbReference type="Proteomes" id="UP000028631"/>
    </source>
</evidence>